<dbReference type="GO" id="GO:0071916">
    <property type="term" value="F:dipeptide transmembrane transporter activity"/>
    <property type="evidence" value="ECO:0007669"/>
    <property type="project" value="TreeGrafter"/>
</dbReference>
<dbReference type="SUPFAM" id="SSF161098">
    <property type="entry name" value="MetI-like"/>
    <property type="match status" value="1"/>
</dbReference>
<proteinExistence type="inferred from homology"/>
<reference evidence="10" key="1">
    <citation type="journal article" date="2017" name="Int J Environ Stud">
        <title>Does the Miocene-Pliocene relict legume Oxytropis triphylla form nitrogen-fixing nodules with a combination of bacterial strains?</title>
        <authorList>
            <person name="Safronova V."/>
            <person name="Belimov A."/>
            <person name="Sazanova A."/>
            <person name="Kuznetsova I."/>
            <person name="Popova J."/>
            <person name="Andronov E."/>
            <person name="Verkhozina A."/>
            <person name="Tikhonovich I."/>
        </authorList>
    </citation>
    <scope>NUCLEOTIDE SEQUENCE [LARGE SCALE GENOMIC DNA]</scope>
    <source>
        <strain evidence="10">Tri-38</strain>
    </source>
</reference>
<feature type="transmembrane region" description="Helical" evidence="7">
    <location>
        <begin position="103"/>
        <end position="124"/>
    </location>
</feature>
<evidence type="ECO:0000256" key="5">
    <source>
        <dbReference type="ARBA" id="ARBA00022989"/>
    </source>
</evidence>
<sequence length="336" mass="36853">MRKYRRFGGSLLSVVTTLFLLVLLTFVIGRLMPVDPVIAVVGPDADSATYLKVRQELGLDLPVLQQFWIFFRNLLHGDFGSTLLTGRPVMEDIARVLPATVELATVTIILGAGIGIPLGVYAAVNRGRFADHAVRLIALLGHSTPIFWIGMVGLMLFYAKLGWVGGSGRVDLFYEDIIPNVTGFLLIDSLLAGDMDVFWSSVSHIILPASVLAYASIAYISRITRSFMLEQLSQEYVTTARAKGVPRNSVIWRHAFKNIRVQLVTVVALSYGGMLEGAVLIETVFGWPGFGQYLTNALVIGDMNVVVACTLIIGCVFIALNVISDLLYKLFDPRIQ</sequence>
<name>A0A2N9VY21_9HYPH</name>
<dbReference type="InterPro" id="IPR035906">
    <property type="entry name" value="MetI-like_sf"/>
</dbReference>
<keyword evidence="5 7" id="KW-1133">Transmembrane helix</keyword>
<dbReference type="Proteomes" id="UP000232163">
    <property type="component" value="Unassembled WGS sequence"/>
</dbReference>
<evidence type="ECO:0000256" key="2">
    <source>
        <dbReference type="ARBA" id="ARBA00022448"/>
    </source>
</evidence>
<dbReference type="CDD" id="cd06261">
    <property type="entry name" value="TM_PBP2"/>
    <property type="match status" value="1"/>
</dbReference>
<dbReference type="EMBL" id="MZMT01000033">
    <property type="protein sequence ID" value="PIO44389.1"/>
    <property type="molecule type" value="Genomic_DNA"/>
</dbReference>
<dbReference type="InterPro" id="IPR000515">
    <property type="entry name" value="MetI-like"/>
</dbReference>
<keyword evidence="6 7" id="KW-0472">Membrane</keyword>
<comment type="caution">
    <text evidence="9">The sequence shown here is derived from an EMBL/GenBank/DDBJ whole genome shotgun (WGS) entry which is preliminary data.</text>
</comment>
<feature type="transmembrane region" description="Helical" evidence="7">
    <location>
        <begin position="7"/>
        <end position="28"/>
    </location>
</feature>
<keyword evidence="10" id="KW-1185">Reference proteome</keyword>
<feature type="transmembrane region" description="Helical" evidence="7">
    <location>
        <begin position="263"/>
        <end position="285"/>
    </location>
</feature>
<comment type="subcellular location">
    <subcellularLocation>
        <location evidence="1 7">Cell membrane</location>
        <topology evidence="1 7">Multi-pass membrane protein</topology>
    </subcellularLocation>
</comment>
<evidence type="ECO:0000256" key="1">
    <source>
        <dbReference type="ARBA" id="ARBA00004651"/>
    </source>
</evidence>
<dbReference type="GO" id="GO:0005886">
    <property type="term" value="C:plasma membrane"/>
    <property type="evidence" value="ECO:0007669"/>
    <property type="project" value="UniProtKB-SubCell"/>
</dbReference>
<dbReference type="InterPro" id="IPR045621">
    <property type="entry name" value="BPD_transp_1_N"/>
</dbReference>
<feature type="transmembrane region" description="Helical" evidence="7">
    <location>
        <begin position="136"/>
        <end position="159"/>
    </location>
</feature>
<evidence type="ECO:0000313" key="9">
    <source>
        <dbReference type="EMBL" id="PIO44389.1"/>
    </source>
</evidence>
<comment type="similarity">
    <text evidence="7">Belongs to the binding-protein-dependent transport system permease family.</text>
</comment>
<evidence type="ECO:0000256" key="4">
    <source>
        <dbReference type="ARBA" id="ARBA00022692"/>
    </source>
</evidence>
<keyword evidence="2 7" id="KW-0813">Transport</keyword>
<gene>
    <name evidence="9" type="ORF">B5P45_13130</name>
</gene>
<evidence type="ECO:0000256" key="7">
    <source>
        <dbReference type="RuleBase" id="RU363032"/>
    </source>
</evidence>
<dbReference type="Pfam" id="PF00528">
    <property type="entry name" value="BPD_transp_1"/>
    <property type="match status" value="1"/>
</dbReference>
<dbReference type="Gene3D" id="1.10.3720.10">
    <property type="entry name" value="MetI-like"/>
    <property type="match status" value="1"/>
</dbReference>
<evidence type="ECO:0000256" key="3">
    <source>
        <dbReference type="ARBA" id="ARBA00022475"/>
    </source>
</evidence>
<feature type="transmembrane region" description="Helical" evidence="7">
    <location>
        <begin position="197"/>
        <end position="220"/>
    </location>
</feature>
<evidence type="ECO:0000256" key="6">
    <source>
        <dbReference type="ARBA" id="ARBA00023136"/>
    </source>
</evidence>
<dbReference type="PANTHER" id="PTHR43163">
    <property type="entry name" value="DIPEPTIDE TRANSPORT SYSTEM PERMEASE PROTEIN DPPB-RELATED"/>
    <property type="match status" value="1"/>
</dbReference>
<dbReference type="AlphaFoldDB" id="A0A2N9VY21"/>
<dbReference type="PROSITE" id="PS50928">
    <property type="entry name" value="ABC_TM1"/>
    <property type="match status" value="1"/>
</dbReference>
<dbReference type="PANTHER" id="PTHR43163:SF8">
    <property type="entry name" value="D,D-DIPEPTIDE TRANSPORT SYSTEM PERMEASE PROTEIN DDPB-RELATED"/>
    <property type="match status" value="1"/>
</dbReference>
<keyword evidence="3" id="KW-1003">Cell membrane</keyword>
<accession>A0A2N9VY21</accession>
<feature type="transmembrane region" description="Helical" evidence="7">
    <location>
        <begin position="305"/>
        <end position="328"/>
    </location>
</feature>
<evidence type="ECO:0000313" key="10">
    <source>
        <dbReference type="Proteomes" id="UP000232163"/>
    </source>
</evidence>
<feature type="domain" description="ABC transmembrane type-1" evidence="8">
    <location>
        <begin position="97"/>
        <end position="324"/>
    </location>
</feature>
<organism evidence="9 10">
    <name type="scientific">Phyllobacterium zundukense</name>
    <dbReference type="NCBI Taxonomy" id="1867719"/>
    <lineage>
        <taxon>Bacteria</taxon>
        <taxon>Pseudomonadati</taxon>
        <taxon>Pseudomonadota</taxon>
        <taxon>Alphaproteobacteria</taxon>
        <taxon>Hyphomicrobiales</taxon>
        <taxon>Phyllobacteriaceae</taxon>
        <taxon>Phyllobacterium</taxon>
    </lineage>
</organism>
<keyword evidence="4 7" id="KW-0812">Transmembrane</keyword>
<dbReference type="Pfam" id="PF19300">
    <property type="entry name" value="BPD_transp_1_N"/>
    <property type="match status" value="1"/>
</dbReference>
<protein>
    <submittedName>
        <fullName evidence="9">Peptide ABC transporter permease</fullName>
    </submittedName>
</protein>
<evidence type="ECO:0000259" key="8">
    <source>
        <dbReference type="PROSITE" id="PS50928"/>
    </source>
</evidence>